<protein>
    <submittedName>
        <fullName evidence="2">Uncharacterized protein</fullName>
    </submittedName>
</protein>
<evidence type="ECO:0000313" key="2">
    <source>
        <dbReference type="EMBL" id="KIP51262.1"/>
    </source>
</evidence>
<dbReference type="Proteomes" id="UP000032120">
    <property type="component" value="Unassembled WGS sequence"/>
</dbReference>
<dbReference type="AlphaFoldDB" id="A0A0D0IJN7"/>
<dbReference type="EMBL" id="JXSQ01000053">
    <property type="protein sequence ID" value="KIP51262.1"/>
    <property type="molecule type" value="Genomic_DNA"/>
</dbReference>
<proteinExistence type="predicted"/>
<keyword evidence="3" id="KW-1185">Reference proteome</keyword>
<organism evidence="2 3">
    <name type="scientific">Leucobacter komagatae</name>
    <dbReference type="NCBI Taxonomy" id="55969"/>
    <lineage>
        <taxon>Bacteria</taxon>
        <taxon>Bacillati</taxon>
        <taxon>Actinomycetota</taxon>
        <taxon>Actinomycetes</taxon>
        <taxon>Micrococcales</taxon>
        <taxon>Microbacteriaceae</taxon>
        <taxon>Leucobacter</taxon>
    </lineage>
</organism>
<name>A0A0D0IJN7_9MICO</name>
<gene>
    <name evidence="2" type="ORF">SD72_16475</name>
</gene>
<accession>A0A0D0IJN7</accession>
<comment type="caution">
    <text evidence="2">The sequence shown here is derived from an EMBL/GenBank/DDBJ whole genome shotgun (WGS) entry which is preliminary data.</text>
</comment>
<dbReference type="RefSeq" id="WP_157000654.1">
    <property type="nucleotide sequence ID" value="NZ_JXSQ01000053.1"/>
</dbReference>
<evidence type="ECO:0000313" key="3">
    <source>
        <dbReference type="Proteomes" id="UP000032120"/>
    </source>
</evidence>
<feature type="region of interest" description="Disordered" evidence="1">
    <location>
        <begin position="39"/>
        <end position="74"/>
    </location>
</feature>
<sequence>MLGLVKYLPILIPLGLRAFSSPAVRAGIRKVEDGFMNRRARRHQSSLAPSMDMDMDNADEISERHGPGAKECPSSRMELNKLTHECLVAYLRHALCSATTAQSTIKETS</sequence>
<evidence type="ECO:0000256" key="1">
    <source>
        <dbReference type="SAM" id="MobiDB-lite"/>
    </source>
</evidence>
<reference evidence="2 3" key="1">
    <citation type="submission" date="2015-01" db="EMBL/GenBank/DDBJ databases">
        <title>Draft genome sequence of Leucobacter komagatae strain VKM ST2845.</title>
        <authorList>
            <person name="Karlyshev A.V."/>
            <person name="Kudryashova E.B."/>
        </authorList>
    </citation>
    <scope>NUCLEOTIDE SEQUENCE [LARGE SCALE GENOMIC DNA]</scope>
    <source>
        <strain evidence="2 3">VKM ST2845</strain>
    </source>
</reference>